<keyword evidence="1" id="KW-0812">Transmembrane</keyword>
<reference evidence="2 3" key="1">
    <citation type="submission" date="2016-09" db="EMBL/GenBank/DDBJ databases">
        <authorList>
            <person name="Capua I."/>
            <person name="De Benedictis P."/>
            <person name="Joannis T."/>
            <person name="Lombin L.H."/>
            <person name="Cattoli G."/>
        </authorList>
    </citation>
    <scope>NUCLEOTIDE SEQUENCE [LARGE SCALE GENOMIC DNA]</scope>
    <source>
        <strain evidence="2 3">A7P-90m</strain>
    </source>
</reference>
<evidence type="ECO:0000313" key="3">
    <source>
        <dbReference type="Proteomes" id="UP000199452"/>
    </source>
</evidence>
<dbReference type="Gene3D" id="1.25.40.10">
    <property type="entry name" value="Tetratricopeptide repeat domain"/>
    <property type="match status" value="1"/>
</dbReference>
<proteinExistence type="predicted"/>
<dbReference type="EMBL" id="FMYP01000053">
    <property type="protein sequence ID" value="SDC81462.1"/>
    <property type="molecule type" value="Genomic_DNA"/>
</dbReference>
<dbReference type="SUPFAM" id="SSF48452">
    <property type="entry name" value="TPR-like"/>
    <property type="match status" value="1"/>
</dbReference>
<keyword evidence="1" id="KW-1133">Transmembrane helix</keyword>
<evidence type="ECO:0000256" key="1">
    <source>
        <dbReference type="SAM" id="Phobius"/>
    </source>
</evidence>
<protein>
    <recommendedName>
        <fullName evidence="4">Tetratricopeptide repeat-containing protein</fullName>
    </recommendedName>
</protein>
<dbReference type="AlphaFoldDB" id="A0A1G6PMH0"/>
<keyword evidence="1" id="KW-0472">Membrane</keyword>
<dbReference type="OrthoDB" id="979271at2"/>
<keyword evidence="3" id="KW-1185">Reference proteome</keyword>
<sequence>METNRFNQIDDYLQDRLTHKEARTFEEEMATNNELKIQVKLCRELKEAILEEDVVNLRRKLEKISKENHQTKGLFTHISVKIAASVAVFVVATILLWASYSNPEYLFENYYSRYETPGTTRGSRANNDPTKIMELYGQGQLKKTIPLLETYTQTHTNDAVALLMLSSAYLENDMALKAEEIVKIMINQNQDAIYTETAQWYLCLAYLSQEKYKEAFIESSKIEAQGGKYAESAKKINKRLIKHLE</sequence>
<organism evidence="2 3">
    <name type="scientific">Williamwhitmania taraxaci</name>
    <dbReference type="NCBI Taxonomy" id="1640674"/>
    <lineage>
        <taxon>Bacteria</taxon>
        <taxon>Pseudomonadati</taxon>
        <taxon>Bacteroidota</taxon>
        <taxon>Bacteroidia</taxon>
        <taxon>Bacteroidales</taxon>
        <taxon>Williamwhitmaniaceae</taxon>
        <taxon>Williamwhitmania</taxon>
    </lineage>
</organism>
<dbReference type="RefSeq" id="WP_092439628.1">
    <property type="nucleotide sequence ID" value="NZ_FMYP01000053.1"/>
</dbReference>
<gene>
    <name evidence="2" type="ORF">SAMN05216323_105318</name>
</gene>
<dbReference type="InterPro" id="IPR011990">
    <property type="entry name" value="TPR-like_helical_dom_sf"/>
</dbReference>
<accession>A0A1G6PMH0</accession>
<evidence type="ECO:0008006" key="4">
    <source>
        <dbReference type="Google" id="ProtNLM"/>
    </source>
</evidence>
<dbReference type="Proteomes" id="UP000199452">
    <property type="component" value="Unassembled WGS sequence"/>
</dbReference>
<name>A0A1G6PMH0_9BACT</name>
<feature type="transmembrane region" description="Helical" evidence="1">
    <location>
        <begin position="82"/>
        <end position="100"/>
    </location>
</feature>
<evidence type="ECO:0000313" key="2">
    <source>
        <dbReference type="EMBL" id="SDC81462.1"/>
    </source>
</evidence>